<evidence type="ECO:0000256" key="3">
    <source>
        <dbReference type="ARBA" id="ARBA00022968"/>
    </source>
</evidence>
<dbReference type="Proteomes" id="UP000007267">
    <property type="component" value="Unassembled WGS sequence"/>
</dbReference>
<protein>
    <recommendedName>
        <fullName evidence="6">C-type lectin domain-containing protein</fullName>
    </recommendedName>
</protein>
<reference evidence="8" key="2">
    <citation type="journal article" date="2013" name="Nat. Genet.">
        <title>The draft genomes of soft-shell turtle and green sea turtle yield insights into the development and evolution of the turtle-specific body plan.</title>
        <authorList>
            <person name="Wang Z."/>
            <person name="Pascual-Anaya J."/>
            <person name="Zadissa A."/>
            <person name="Li W."/>
            <person name="Niimura Y."/>
            <person name="Huang Z."/>
            <person name="Li C."/>
            <person name="White S."/>
            <person name="Xiong Z."/>
            <person name="Fang D."/>
            <person name="Wang B."/>
            <person name="Ming Y."/>
            <person name="Chen Y."/>
            <person name="Zheng Y."/>
            <person name="Kuraku S."/>
            <person name="Pignatelli M."/>
            <person name="Herrero J."/>
            <person name="Beal K."/>
            <person name="Nozawa M."/>
            <person name="Li Q."/>
            <person name="Wang J."/>
            <person name="Zhang H."/>
            <person name="Yu L."/>
            <person name="Shigenobu S."/>
            <person name="Wang J."/>
            <person name="Liu J."/>
            <person name="Flicek P."/>
            <person name="Searle S."/>
            <person name="Wang J."/>
            <person name="Kuratani S."/>
            <person name="Yin Y."/>
            <person name="Aken B."/>
            <person name="Zhang G."/>
            <person name="Irie N."/>
        </authorList>
    </citation>
    <scope>NUCLEOTIDE SEQUENCE [LARGE SCALE GENOMIC DNA]</scope>
    <source>
        <strain evidence="8">Daiwa-1</strain>
    </source>
</reference>
<dbReference type="GO" id="GO:0038023">
    <property type="term" value="F:signaling receptor activity"/>
    <property type="evidence" value="ECO:0007669"/>
    <property type="project" value="TreeGrafter"/>
</dbReference>
<accession>K7FEK8</accession>
<evidence type="ECO:0000256" key="2">
    <source>
        <dbReference type="ARBA" id="ARBA00022734"/>
    </source>
</evidence>
<evidence type="ECO:0000256" key="1">
    <source>
        <dbReference type="ARBA" id="ARBA00004606"/>
    </source>
</evidence>
<proteinExistence type="predicted"/>
<dbReference type="InterPro" id="IPR051527">
    <property type="entry name" value="KLR_subfamily_B"/>
</dbReference>
<dbReference type="SMART" id="SM00034">
    <property type="entry name" value="CLECT"/>
    <property type="match status" value="1"/>
</dbReference>
<dbReference type="InterPro" id="IPR001304">
    <property type="entry name" value="C-type_lectin-like"/>
</dbReference>
<keyword evidence="4" id="KW-0472">Membrane</keyword>
<keyword evidence="5" id="KW-1015">Disulfide bond</keyword>
<sequence length="123" mass="14032">LCPRDWLLRGDKCYWLSKGPNNWNWSRDDCWGKRSRLLMLQSQEELDFIQNVTQDGKNVWIGLKVTPPGGKWTWVDGSPLDPARFPVSGSVDGNSCGCIRGRRIESQKCSGSFRWICQKEAAV</sequence>
<dbReference type="InterPro" id="IPR016186">
    <property type="entry name" value="C-type_lectin-like/link_sf"/>
</dbReference>
<dbReference type="PROSITE" id="PS50041">
    <property type="entry name" value="C_TYPE_LECTIN_2"/>
    <property type="match status" value="1"/>
</dbReference>
<evidence type="ECO:0000313" key="8">
    <source>
        <dbReference type="Proteomes" id="UP000007267"/>
    </source>
</evidence>
<keyword evidence="3" id="KW-0735">Signal-anchor</keyword>
<dbReference type="GO" id="GO:0005886">
    <property type="term" value="C:plasma membrane"/>
    <property type="evidence" value="ECO:0007669"/>
    <property type="project" value="TreeGrafter"/>
</dbReference>
<keyword evidence="2" id="KW-0430">Lectin</keyword>
<evidence type="ECO:0000256" key="5">
    <source>
        <dbReference type="ARBA" id="ARBA00023157"/>
    </source>
</evidence>
<comment type="subcellular location">
    <subcellularLocation>
        <location evidence="1">Membrane</location>
        <topology evidence="1">Single-pass type II membrane protein</topology>
    </subcellularLocation>
</comment>
<dbReference type="InterPro" id="IPR033992">
    <property type="entry name" value="NKR-like_CTLD"/>
</dbReference>
<dbReference type="HOGENOM" id="CLU_049894_8_5_1"/>
<organism evidence="7 8">
    <name type="scientific">Pelodiscus sinensis</name>
    <name type="common">Chinese softshell turtle</name>
    <name type="synonym">Trionyx sinensis</name>
    <dbReference type="NCBI Taxonomy" id="13735"/>
    <lineage>
        <taxon>Eukaryota</taxon>
        <taxon>Metazoa</taxon>
        <taxon>Chordata</taxon>
        <taxon>Craniata</taxon>
        <taxon>Vertebrata</taxon>
        <taxon>Euteleostomi</taxon>
        <taxon>Archelosauria</taxon>
        <taxon>Testudinata</taxon>
        <taxon>Testudines</taxon>
        <taxon>Cryptodira</taxon>
        <taxon>Trionychia</taxon>
        <taxon>Trionychidae</taxon>
        <taxon>Pelodiscus</taxon>
    </lineage>
</organism>
<dbReference type="eggNOG" id="KOG4297">
    <property type="taxonomic scope" value="Eukaryota"/>
</dbReference>
<feature type="domain" description="C-type lectin" evidence="6">
    <location>
        <begin position="9"/>
        <end position="118"/>
    </location>
</feature>
<dbReference type="PANTHER" id="PTHR46784">
    <property type="entry name" value="KILLER CELL LECTIN-LIKE RECEPTOR SUBFAMILY B MEMBER 1"/>
    <property type="match status" value="1"/>
</dbReference>
<dbReference type="CDD" id="cd03593">
    <property type="entry name" value="CLECT_NK_receptors_like"/>
    <property type="match status" value="1"/>
</dbReference>
<evidence type="ECO:0000313" key="7">
    <source>
        <dbReference type="Ensembl" id="ENSPSIP00000006468.1"/>
    </source>
</evidence>
<keyword evidence="4" id="KW-1133">Transmembrane helix</keyword>
<dbReference type="InterPro" id="IPR016187">
    <property type="entry name" value="CTDL_fold"/>
</dbReference>
<dbReference type="AlphaFoldDB" id="K7FEK8"/>
<dbReference type="GO" id="GO:0009986">
    <property type="term" value="C:cell surface"/>
    <property type="evidence" value="ECO:0007669"/>
    <property type="project" value="TreeGrafter"/>
</dbReference>
<keyword evidence="8" id="KW-1185">Reference proteome</keyword>
<dbReference type="GO" id="GO:0030246">
    <property type="term" value="F:carbohydrate binding"/>
    <property type="evidence" value="ECO:0007669"/>
    <property type="project" value="UniProtKB-KW"/>
</dbReference>
<evidence type="ECO:0000259" key="6">
    <source>
        <dbReference type="PROSITE" id="PS50041"/>
    </source>
</evidence>
<reference evidence="7" key="3">
    <citation type="submission" date="2025-08" db="UniProtKB">
        <authorList>
            <consortium name="Ensembl"/>
        </authorList>
    </citation>
    <scope>IDENTIFICATION</scope>
</reference>
<dbReference type="GeneTree" id="ENSGT00940000154685"/>
<dbReference type="GO" id="GO:0042269">
    <property type="term" value="P:regulation of natural killer cell mediated cytotoxicity"/>
    <property type="evidence" value="ECO:0007669"/>
    <property type="project" value="TreeGrafter"/>
</dbReference>
<dbReference type="Pfam" id="PF00059">
    <property type="entry name" value="Lectin_C"/>
    <property type="match status" value="1"/>
</dbReference>
<reference evidence="8" key="1">
    <citation type="submission" date="2011-10" db="EMBL/GenBank/DDBJ databases">
        <authorList>
            <consortium name="Soft-shell Turtle Genome Consortium"/>
        </authorList>
    </citation>
    <scope>NUCLEOTIDE SEQUENCE [LARGE SCALE GENOMIC DNA]</scope>
    <source>
        <strain evidence="8">Daiwa-1</strain>
    </source>
</reference>
<name>K7FEK8_PELSI</name>
<dbReference type="EMBL" id="AGCU01139224">
    <property type="status" value="NOT_ANNOTATED_CDS"/>
    <property type="molecule type" value="Genomic_DNA"/>
</dbReference>
<evidence type="ECO:0000256" key="4">
    <source>
        <dbReference type="ARBA" id="ARBA00022989"/>
    </source>
</evidence>
<dbReference type="SUPFAM" id="SSF56436">
    <property type="entry name" value="C-type lectin-like"/>
    <property type="match status" value="1"/>
</dbReference>
<dbReference type="Ensembl" id="ENSPSIT00000006505.1">
    <property type="protein sequence ID" value="ENSPSIP00000006468.1"/>
    <property type="gene ID" value="ENSPSIG00000005968.1"/>
</dbReference>
<reference evidence="7" key="4">
    <citation type="submission" date="2025-09" db="UniProtKB">
        <authorList>
            <consortium name="Ensembl"/>
        </authorList>
    </citation>
    <scope>IDENTIFICATION</scope>
</reference>
<keyword evidence="4" id="KW-0812">Transmembrane</keyword>
<dbReference type="Gene3D" id="3.10.100.10">
    <property type="entry name" value="Mannose-Binding Protein A, subunit A"/>
    <property type="match status" value="1"/>
</dbReference>
<dbReference type="PANTHER" id="PTHR46784:SF1">
    <property type="entry name" value="KILLER CELL LECTIN-LIKE RECEPTOR SUBFAMILY B MEMBER 1"/>
    <property type="match status" value="1"/>
</dbReference>